<comment type="caution">
    <text evidence="7">The sequence shown here is derived from an EMBL/GenBank/DDBJ whole genome shotgun (WGS) entry which is preliminary data.</text>
</comment>
<protein>
    <submittedName>
        <fullName evidence="7">Glycosyl hydrolase</fullName>
    </submittedName>
</protein>
<evidence type="ECO:0000256" key="1">
    <source>
        <dbReference type="ARBA" id="ARBA00022801"/>
    </source>
</evidence>
<feature type="active site" description="Nucleophile" evidence="3">
    <location>
        <position position="358"/>
    </location>
</feature>
<dbReference type="SUPFAM" id="SSF51445">
    <property type="entry name" value="(Trans)glycosidases"/>
    <property type="match status" value="1"/>
</dbReference>
<dbReference type="EMBL" id="JAPHNL010000280">
    <property type="protein sequence ID" value="MCX3062709.1"/>
    <property type="molecule type" value="Genomic_DNA"/>
</dbReference>
<keyword evidence="8" id="KW-1185">Reference proteome</keyword>
<proteinExistence type="inferred from homology"/>
<dbReference type="RefSeq" id="WP_266603122.1">
    <property type="nucleotide sequence ID" value="NZ_JAPHNL010000280.1"/>
</dbReference>
<dbReference type="GO" id="GO:0016787">
    <property type="term" value="F:hydrolase activity"/>
    <property type="evidence" value="ECO:0007669"/>
    <property type="project" value="UniProtKB-KW"/>
</dbReference>
<dbReference type="Gene3D" id="3.20.20.80">
    <property type="entry name" value="Glycosidases"/>
    <property type="match status" value="1"/>
</dbReference>
<dbReference type="InterPro" id="IPR022790">
    <property type="entry name" value="GH26_dom"/>
</dbReference>
<dbReference type="InterPro" id="IPR017853">
    <property type="entry name" value="GH"/>
</dbReference>
<feature type="compositionally biased region" description="Gly residues" evidence="4">
    <location>
        <begin position="92"/>
        <end position="102"/>
    </location>
</feature>
<feature type="domain" description="GH26" evidence="6">
    <location>
        <begin position="101"/>
        <end position="409"/>
    </location>
</feature>
<name>A0ABT3U084_9ACTN</name>
<dbReference type="Proteomes" id="UP001163064">
    <property type="component" value="Unassembled WGS sequence"/>
</dbReference>
<feature type="compositionally biased region" description="Low complexity" evidence="4">
    <location>
        <begin position="73"/>
        <end position="91"/>
    </location>
</feature>
<dbReference type="Pfam" id="PF02156">
    <property type="entry name" value="Glyco_hydro_26"/>
    <property type="match status" value="1"/>
</dbReference>
<evidence type="ECO:0000256" key="4">
    <source>
        <dbReference type="SAM" id="MobiDB-lite"/>
    </source>
</evidence>
<feature type="chain" id="PRO_5047019259" evidence="5">
    <location>
        <begin position="39"/>
        <end position="465"/>
    </location>
</feature>
<organism evidence="7 8">
    <name type="scientific">Streptomyces beihaiensis</name>
    <dbReference type="NCBI Taxonomy" id="2984495"/>
    <lineage>
        <taxon>Bacteria</taxon>
        <taxon>Bacillati</taxon>
        <taxon>Actinomycetota</taxon>
        <taxon>Actinomycetes</taxon>
        <taxon>Kitasatosporales</taxon>
        <taxon>Streptomycetaceae</taxon>
        <taxon>Streptomyces</taxon>
    </lineage>
</organism>
<feature type="signal peptide" evidence="5">
    <location>
        <begin position="1"/>
        <end position="38"/>
    </location>
</feature>
<keyword evidence="1 3" id="KW-0378">Hydrolase</keyword>
<evidence type="ECO:0000313" key="8">
    <source>
        <dbReference type="Proteomes" id="UP001163064"/>
    </source>
</evidence>
<feature type="active site" description="Proton donor" evidence="3">
    <location>
        <position position="253"/>
    </location>
</feature>
<accession>A0ABT3U084</accession>
<evidence type="ECO:0000256" key="5">
    <source>
        <dbReference type="SAM" id="SignalP"/>
    </source>
</evidence>
<comment type="similarity">
    <text evidence="3">Belongs to the glycosyl hydrolase 26 family.</text>
</comment>
<evidence type="ECO:0000259" key="6">
    <source>
        <dbReference type="PROSITE" id="PS51764"/>
    </source>
</evidence>
<keyword evidence="5" id="KW-0732">Signal</keyword>
<sequence>MVRRRRRAKRSRLPLITSGALVSLVVASGSVSVVPADASPRGGPSPVPPAPAAPALPSPTWSSGAVQPGAVQPDSSAAPSAAPSGTASPGASPGGSPSGGPSGDASPGSVPGSSPGSSPGPGASRGTDMFPAFGAFLDSGKTGVARIPQLSQWLGGADLRVGHTYLPGERWTDIEGTAPFLSAWAAWRRQRDDRMFVLNVPMQARNEAGVSDWQVRHLIRRGAAGDFDVHFKALAQRLVDLKIPDTVIVLGWEMNGTTYTHRCGPDPELWKKYWQRIVKVMRSVPGQKFTFDFAPSRGRDAVPWTKCYPGDDVVDIIGMDSYDQPSGISFDQQVTEPYGLQKQVDFAAEHGKPISYPEWGLFRNGDDAEYMRRMLAWMDEHNPLYNTLTDYCPHGVWECDENPKAAKVYRAALSGRDKPVAPTQPTTPTTPTTPPNCTPLDLGDWVEHWLGGKLCLRFDWFSRDR</sequence>
<feature type="compositionally biased region" description="Low complexity" evidence="4">
    <location>
        <begin position="420"/>
        <end position="430"/>
    </location>
</feature>
<evidence type="ECO:0000256" key="3">
    <source>
        <dbReference type="PROSITE-ProRule" id="PRU01100"/>
    </source>
</evidence>
<evidence type="ECO:0000313" key="7">
    <source>
        <dbReference type="EMBL" id="MCX3062709.1"/>
    </source>
</evidence>
<feature type="compositionally biased region" description="Low complexity" evidence="4">
    <location>
        <begin position="103"/>
        <end position="124"/>
    </location>
</feature>
<feature type="region of interest" description="Disordered" evidence="4">
    <location>
        <begin position="414"/>
        <end position="437"/>
    </location>
</feature>
<keyword evidence="2 3" id="KW-0326">Glycosidase</keyword>
<feature type="compositionally biased region" description="Pro residues" evidence="4">
    <location>
        <begin position="43"/>
        <end position="57"/>
    </location>
</feature>
<feature type="region of interest" description="Disordered" evidence="4">
    <location>
        <begin position="34"/>
        <end position="127"/>
    </location>
</feature>
<evidence type="ECO:0000256" key="2">
    <source>
        <dbReference type="ARBA" id="ARBA00023295"/>
    </source>
</evidence>
<dbReference type="PROSITE" id="PS51764">
    <property type="entry name" value="GH26"/>
    <property type="match status" value="1"/>
</dbReference>
<gene>
    <name evidence="7" type="ORF">OFY01_23715</name>
</gene>
<reference evidence="7" key="1">
    <citation type="submission" date="2022-10" db="EMBL/GenBank/DDBJ databases">
        <title>Streptomyces beihaiensis sp. nov., a chitin degrading actinobacterium, isolated from shrimp pond soil.</title>
        <authorList>
            <person name="Xie J."/>
            <person name="Shen N."/>
        </authorList>
    </citation>
    <scope>NUCLEOTIDE SEQUENCE</scope>
    <source>
        <strain evidence="7">GXMU-J5</strain>
    </source>
</reference>